<dbReference type="Pfam" id="PF00296">
    <property type="entry name" value="Bac_luciferase"/>
    <property type="match status" value="1"/>
</dbReference>
<keyword evidence="7" id="KW-1185">Reference proteome</keyword>
<evidence type="ECO:0000256" key="3">
    <source>
        <dbReference type="ARBA" id="ARBA00023002"/>
    </source>
</evidence>
<keyword evidence="2" id="KW-0288">FMN</keyword>
<dbReference type="NCBIfam" id="TIGR03619">
    <property type="entry name" value="F420_Rv2161c"/>
    <property type="match status" value="1"/>
</dbReference>
<protein>
    <submittedName>
        <fullName evidence="6">LLM class F420-dependent oxidoreductase</fullName>
    </submittedName>
</protein>
<dbReference type="Proteomes" id="UP001205890">
    <property type="component" value="Unassembled WGS sequence"/>
</dbReference>
<evidence type="ECO:0000256" key="4">
    <source>
        <dbReference type="ARBA" id="ARBA00023033"/>
    </source>
</evidence>
<feature type="domain" description="Luciferase-like" evidence="5">
    <location>
        <begin position="20"/>
        <end position="270"/>
    </location>
</feature>
<accession>A0ABT1LG50</accession>
<evidence type="ECO:0000313" key="7">
    <source>
        <dbReference type="Proteomes" id="UP001205890"/>
    </source>
</evidence>
<dbReference type="SUPFAM" id="SSF51679">
    <property type="entry name" value="Bacterial luciferase-like"/>
    <property type="match status" value="1"/>
</dbReference>
<organism evidence="6 7">
    <name type="scientific">Alsobacter ponti</name>
    <dbReference type="NCBI Taxonomy" id="2962936"/>
    <lineage>
        <taxon>Bacteria</taxon>
        <taxon>Pseudomonadati</taxon>
        <taxon>Pseudomonadota</taxon>
        <taxon>Alphaproteobacteria</taxon>
        <taxon>Hyphomicrobiales</taxon>
        <taxon>Alsobacteraceae</taxon>
        <taxon>Alsobacter</taxon>
    </lineage>
</organism>
<evidence type="ECO:0000259" key="5">
    <source>
        <dbReference type="Pfam" id="PF00296"/>
    </source>
</evidence>
<gene>
    <name evidence="6" type="ORF">NK718_15530</name>
</gene>
<dbReference type="Gene3D" id="3.20.20.30">
    <property type="entry name" value="Luciferase-like domain"/>
    <property type="match status" value="1"/>
</dbReference>
<dbReference type="EMBL" id="JANCLU010000016">
    <property type="protein sequence ID" value="MCP8939936.1"/>
    <property type="molecule type" value="Genomic_DNA"/>
</dbReference>
<keyword evidence="3" id="KW-0560">Oxidoreductase</keyword>
<dbReference type="InterPro" id="IPR050172">
    <property type="entry name" value="SsuD_RutA_monooxygenase"/>
</dbReference>
<keyword evidence="1" id="KW-0285">Flavoprotein</keyword>
<evidence type="ECO:0000256" key="1">
    <source>
        <dbReference type="ARBA" id="ARBA00022630"/>
    </source>
</evidence>
<evidence type="ECO:0000313" key="6">
    <source>
        <dbReference type="EMBL" id="MCP8939936.1"/>
    </source>
</evidence>
<sequence>MKPHEIVKYAVNVNQFTHLDDFQGMVTFVKRADELGYDKVRFVDHIVGVMVEKHPEMPYTPYTHKSRFYEVFTTMAYLAPQTSRIKLVTGVLGLPQRQTALVAKQAAQIDVLTGGRMLLGVGLGYNSTEFAALETEFKTRARRFEEQLDVLRMLWTQEVVHFEGAFHKLDWVNVNPLPVQQPIPIWIGAGRTEAPVPVDAVLNRIGRKGDGWCPLFRIPDGAETLDAPAQEAIAKVNAAAVEAGRDPTTIALELGLYPDGKSRAQVHDEIAALHALGSEHLHVRFAGKTAKEQIDSLHRFMDLVR</sequence>
<proteinExistence type="predicted"/>
<dbReference type="InterPro" id="IPR011251">
    <property type="entry name" value="Luciferase-like_dom"/>
</dbReference>
<keyword evidence="4" id="KW-0503">Monooxygenase</keyword>
<evidence type="ECO:0000256" key="2">
    <source>
        <dbReference type="ARBA" id="ARBA00022643"/>
    </source>
</evidence>
<dbReference type="PANTHER" id="PTHR42847">
    <property type="entry name" value="ALKANESULFONATE MONOOXYGENASE"/>
    <property type="match status" value="1"/>
</dbReference>
<dbReference type="PANTHER" id="PTHR42847:SF4">
    <property type="entry name" value="ALKANESULFONATE MONOOXYGENASE-RELATED"/>
    <property type="match status" value="1"/>
</dbReference>
<dbReference type="RefSeq" id="WP_254744109.1">
    <property type="nucleotide sequence ID" value="NZ_JANCLU010000016.1"/>
</dbReference>
<comment type="caution">
    <text evidence="6">The sequence shown here is derived from an EMBL/GenBank/DDBJ whole genome shotgun (WGS) entry which is preliminary data.</text>
</comment>
<name>A0ABT1LG50_9HYPH</name>
<dbReference type="InterPro" id="IPR036661">
    <property type="entry name" value="Luciferase-like_sf"/>
</dbReference>
<reference evidence="6 7" key="1">
    <citation type="submission" date="2022-07" db="EMBL/GenBank/DDBJ databases">
        <authorList>
            <person name="Li W.-J."/>
            <person name="Deng Q.-Q."/>
        </authorList>
    </citation>
    <scope>NUCLEOTIDE SEQUENCE [LARGE SCALE GENOMIC DNA]</scope>
    <source>
        <strain evidence="6 7">SYSU M60028</strain>
    </source>
</reference>
<dbReference type="InterPro" id="IPR019921">
    <property type="entry name" value="Lucif-like_OxRdtase_Rv2161c"/>
</dbReference>